<proteinExistence type="predicted"/>
<evidence type="ECO:0000256" key="1">
    <source>
        <dbReference type="SAM" id="MobiDB-lite"/>
    </source>
</evidence>
<feature type="compositionally biased region" description="Basic and acidic residues" evidence="1">
    <location>
        <begin position="14"/>
        <end position="29"/>
    </location>
</feature>
<organism evidence="2">
    <name type="scientific">Arundo donax</name>
    <name type="common">Giant reed</name>
    <name type="synonym">Donax arundinaceus</name>
    <dbReference type="NCBI Taxonomy" id="35708"/>
    <lineage>
        <taxon>Eukaryota</taxon>
        <taxon>Viridiplantae</taxon>
        <taxon>Streptophyta</taxon>
        <taxon>Embryophyta</taxon>
        <taxon>Tracheophyta</taxon>
        <taxon>Spermatophyta</taxon>
        <taxon>Magnoliopsida</taxon>
        <taxon>Liliopsida</taxon>
        <taxon>Poales</taxon>
        <taxon>Poaceae</taxon>
        <taxon>PACMAD clade</taxon>
        <taxon>Arundinoideae</taxon>
        <taxon>Arundineae</taxon>
        <taxon>Arundo</taxon>
    </lineage>
</organism>
<accession>A0A0A9F583</accession>
<evidence type="ECO:0000313" key="2">
    <source>
        <dbReference type="EMBL" id="JAE05311.1"/>
    </source>
</evidence>
<protein>
    <submittedName>
        <fullName evidence="2">Uncharacterized protein</fullName>
    </submittedName>
</protein>
<feature type="region of interest" description="Disordered" evidence="1">
    <location>
        <begin position="1"/>
        <end position="29"/>
    </location>
</feature>
<sequence>MRSLGGGLEQVPSETHRDEPRAAPHAGEVHAADVAAQLVLVYDHVDEGWRGAEQAAVDDEDVDGVGAEARLGEQVVERREDDELDLPAGRLEGAVVVRRNVVVGRRQARLLPEPGPLEQLGHEPDAAVVEHGHLLGVFEEGGEGDAAVGRRAEAGVVH</sequence>
<reference evidence="2" key="1">
    <citation type="submission" date="2014-09" db="EMBL/GenBank/DDBJ databases">
        <authorList>
            <person name="Magalhaes I.L.F."/>
            <person name="Oliveira U."/>
            <person name="Santos F.R."/>
            <person name="Vidigal T.H.D.A."/>
            <person name="Brescovit A.D."/>
            <person name="Santos A.J."/>
        </authorList>
    </citation>
    <scope>NUCLEOTIDE SEQUENCE</scope>
    <source>
        <tissue evidence="2">Shoot tissue taken approximately 20 cm above the soil surface</tissue>
    </source>
</reference>
<name>A0A0A9F583_ARUDO</name>
<dbReference type="EMBL" id="GBRH01192585">
    <property type="protein sequence ID" value="JAE05311.1"/>
    <property type="molecule type" value="Transcribed_RNA"/>
</dbReference>
<dbReference type="AlphaFoldDB" id="A0A0A9F583"/>
<reference evidence="2" key="2">
    <citation type="journal article" date="2015" name="Data Brief">
        <title>Shoot transcriptome of the giant reed, Arundo donax.</title>
        <authorList>
            <person name="Barrero R.A."/>
            <person name="Guerrero F.D."/>
            <person name="Moolhuijzen P."/>
            <person name="Goolsby J.A."/>
            <person name="Tidwell J."/>
            <person name="Bellgard S.E."/>
            <person name="Bellgard M.I."/>
        </authorList>
    </citation>
    <scope>NUCLEOTIDE SEQUENCE</scope>
    <source>
        <tissue evidence="2">Shoot tissue taken approximately 20 cm above the soil surface</tissue>
    </source>
</reference>